<dbReference type="GO" id="GO:0022857">
    <property type="term" value="F:transmembrane transporter activity"/>
    <property type="evidence" value="ECO:0007669"/>
    <property type="project" value="InterPro"/>
</dbReference>
<dbReference type="Gene3D" id="1.20.1250.20">
    <property type="entry name" value="MFS general substrate transporter like domains"/>
    <property type="match status" value="1"/>
</dbReference>
<dbReference type="InterPro" id="IPR020846">
    <property type="entry name" value="MFS_dom"/>
</dbReference>
<proteinExistence type="predicted"/>
<dbReference type="Pfam" id="PF07690">
    <property type="entry name" value="MFS_1"/>
    <property type="match status" value="1"/>
</dbReference>
<feature type="transmembrane region" description="Helical" evidence="5">
    <location>
        <begin position="362"/>
        <end position="383"/>
    </location>
</feature>
<evidence type="ECO:0000256" key="3">
    <source>
        <dbReference type="ARBA" id="ARBA00022989"/>
    </source>
</evidence>
<feature type="transmembrane region" description="Helical" evidence="5">
    <location>
        <begin position="331"/>
        <end position="350"/>
    </location>
</feature>
<feature type="transmembrane region" description="Helical" evidence="5">
    <location>
        <begin position="200"/>
        <end position="219"/>
    </location>
</feature>
<keyword evidence="8" id="KW-1185">Reference proteome</keyword>
<dbReference type="GeneID" id="70240785"/>
<feature type="transmembrane region" description="Helical" evidence="5">
    <location>
        <begin position="41"/>
        <end position="59"/>
    </location>
</feature>
<dbReference type="RefSeq" id="XP_046076377.1">
    <property type="nucleotide sequence ID" value="XM_046210498.1"/>
</dbReference>
<sequence>MKITLLMISVFGTMFLVGLDRTIISTAIPQITDDFNSLDDVGWYGSAYNLTCCAFQLLFGKIYVLYDVKTAMLLSTLLFEVASAICGAAPNSVAFIIGRAIAGVGAAGIFAGTIVCIVFVVPLHRRPQIQGLFGALFGIASIVGPLVGGAFTSNVTWRWCFYINLPLGGVAMVIMFFFLDIPERDTTKVSWNKKLPQLDALGTTCIIPGVTCLLLALQWGGQTYAWNNGKIIALLTLMGALLVGFVLVQVFIPSTATIPPRVFKFRSVVSATWASVCLGAGNYIYVYFIPIWFQSIKGTTAVQSGIRLLPTMLSTVVASMLSGAVTPKIGYYTPLAIIGTCLMSIGAGLITTWHVDTSAGKWIGYQILYGFGLGMCFQTPNLAVQTVMPKKDVPIGLALMLFTNLLASAVFISVGENVLSSQLVLRLSGIPGFNASQVVSSGLTSLLESIPVNLRDEVLVRYNEALMQVFQVGLIVTCLTILGTATLEWKSVLKEKKAKEQAQAQAQACAEAEAKEKAAAETSGAIEEQPVRYEENVVESST</sequence>
<feature type="transmembrane region" description="Helical" evidence="5">
    <location>
        <begin position="96"/>
        <end position="120"/>
    </location>
</feature>
<organism evidence="7 8">
    <name type="scientific">Talaromyces proteolyticus</name>
    <dbReference type="NCBI Taxonomy" id="1131652"/>
    <lineage>
        <taxon>Eukaryota</taxon>
        <taxon>Fungi</taxon>
        <taxon>Dikarya</taxon>
        <taxon>Ascomycota</taxon>
        <taxon>Pezizomycotina</taxon>
        <taxon>Eurotiomycetes</taxon>
        <taxon>Eurotiomycetidae</taxon>
        <taxon>Eurotiales</taxon>
        <taxon>Trichocomaceae</taxon>
        <taxon>Talaromyces</taxon>
        <taxon>Talaromyces sect. Bacilispori</taxon>
    </lineage>
</organism>
<dbReference type="InterPro" id="IPR036259">
    <property type="entry name" value="MFS_trans_sf"/>
</dbReference>
<name>A0AAD4L2H9_9EURO</name>
<keyword evidence="2 5" id="KW-0812">Transmembrane</keyword>
<dbReference type="SUPFAM" id="SSF103473">
    <property type="entry name" value="MFS general substrate transporter"/>
    <property type="match status" value="1"/>
</dbReference>
<evidence type="ECO:0000259" key="6">
    <source>
        <dbReference type="PROSITE" id="PS50850"/>
    </source>
</evidence>
<evidence type="ECO:0000313" key="8">
    <source>
        <dbReference type="Proteomes" id="UP001201262"/>
    </source>
</evidence>
<dbReference type="AlphaFoldDB" id="A0AAD4L2H9"/>
<dbReference type="PROSITE" id="PS50850">
    <property type="entry name" value="MFS"/>
    <property type="match status" value="1"/>
</dbReference>
<dbReference type="PRINTS" id="PR01036">
    <property type="entry name" value="TCRTETB"/>
</dbReference>
<evidence type="ECO:0000256" key="1">
    <source>
        <dbReference type="ARBA" id="ARBA00004141"/>
    </source>
</evidence>
<feature type="transmembrane region" description="Helical" evidence="5">
    <location>
        <begin position="273"/>
        <end position="293"/>
    </location>
</feature>
<comment type="subcellular location">
    <subcellularLocation>
        <location evidence="1">Membrane</location>
        <topology evidence="1">Multi-pass membrane protein</topology>
    </subcellularLocation>
</comment>
<feature type="transmembrane region" description="Helical" evidence="5">
    <location>
        <begin position="231"/>
        <end position="252"/>
    </location>
</feature>
<gene>
    <name evidence="7" type="ORF">BGW36DRAFT_287339</name>
</gene>
<dbReference type="Gene3D" id="1.20.1720.10">
    <property type="entry name" value="Multidrug resistance protein D"/>
    <property type="match status" value="1"/>
</dbReference>
<dbReference type="Proteomes" id="UP001201262">
    <property type="component" value="Unassembled WGS sequence"/>
</dbReference>
<dbReference type="GO" id="GO:0005886">
    <property type="term" value="C:plasma membrane"/>
    <property type="evidence" value="ECO:0007669"/>
    <property type="project" value="TreeGrafter"/>
</dbReference>
<feature type="domain" description="Major facilitator superfamily (MFS) profile" evidence="6">
    <location>
        <begin position="6"/>
        <end position="459"/>
    </location>
</feature>
<dbReference type="FunFam" id="1.20.1720.10:FF:000012">
    <property type="entry name" value="MFS toxin efflux pump (AflT)"/>
    <property type="match status" value="1"/>
</dbReference>
<keyword evidence="4 5" id="KW-0472">Membrane</keyword>
<comment type="caution">
    <text evidence="7">The sequence shown here is derived from an EMBL/GenBank/DDBJ whole genome shotgun (WGS) entry which is preliminary data.</text>
</comment>
<feature type="transmembrane region" description="Helical" evidence="5">
    <location>
        <begin position="159"/>
        <end position="179"/>
    </location>
</feature>
<evidence type="ECO:0000313" key="7">
    <source>
        <dbReference type="EMBL" id="KAH8703359.1"/>
    </source>
</evidence>
<keyword evidence="3 5" id="KW-1133">Transmembrane helix</keyword>
<feature type="transmembrane region" description="Helical" evidence="5">
    <location>
        <begin position="395"/>
        <end position="415"/>
    </location>
</feature>
<evidence type="ECO:0000256" key="4">
    <source>
        <dbReference type="ARBA" id="ARBA00023136"/>
    </source>
</evidence>
<accession>A0AAD4L2H9</accession>
<evidence type="ECO:0000256" key="2">
    <source>
        <dbReference type="ARBA" id="ARBA00022692"/>
    </source>
</evidence>
<reference evidence="7" key="1">
    <citation type="submission" date="2021-12" db="EMBL/GenBank/DDBJ databases">
        <title>Convergent genome expansion in fungi linked to evolution of root-endophyte symbiosis.</title>
        <authorList>
            <consortium name="DOE Joint Genome Institute"/>
            <person name="Ke Y.-H."/>
            <person name="Bonito G."/>
            <person name="Liao H.-L."/>
            <person name="Looney B."/>
            <person name="Rojas-Flechas A."/>
            <person name="Nash J."/>
            <person name="Hameed K."/>
            <person name="Schadt C."/>
            <person name="Martin F."/>
            <person name="Crous P.W."/>
            <person name="Miettinen O."/>
            <person name="Magnuson J.K."/>
            <person name="Labbe J."/>
            <person name="Jacobson D."/>
            <person name="Doktycz M.J."/>
            <person name="Veneault-Fourrey C."/>
            <person name="Kuo A."/>
            <person name="Mondo S."/>
            <person name="Calhoun S."/>
            <person name="Riley R."/>
            <person name="Ohm R."/>
            <person name="LaButti K."/>
            <person name="Andreopoulos B."/>
            <person name="Pangilinan J."/>
            <person name="Nolan M."/>
            <person name="Tritt A."/>
            <person name="Clum A."/>
            <person name="Lipzen A."/>
            <person name="Daum C."/>
            <person name="Barry K."/>
            <person name="Grigoriev I.V."/>
            <person name="Vilgalys R."/>
        </authorList>
    </citation>
    <scope>NUCLEOTIDE SEQUENCE</scope>
    <source>
        <strain evidence="7">PMI_201</strain>
    </source>
</reference>
<dbReference type="PANTHER" id="PTHR23501:SF153">
    <property type="entry name" value="AFLATOXIN EFFLUX PUMP, PUTATIVE-RELATED"/>
    <property type="match status" value="1"/>
</dbReference>
<feature type="transmembrane region" description="Helical" evidence="5">
    <location>
        <begin position="305"/>
        <end position="324"/>
    </location>
</feature>
<dbReference type="EMBL" id="JAJTJA010000002">
    <property type="protein sequence ID" value="KAH8703359.1"/>
    <property type="molecule type" value="Genomic_DNA"/>
</dbReference>
<feature type="transmembrane region" description="Helical" evidence="5">
    <location>
        <begin position="71"/>
        <end position="90"/>
    </location>
</feature>
<protein>
    <submittedName>
        <fullName evidence="7">MFS aflatoxin efflux pump</fullName>
    </submittedName>
</protein>
<dbReference type="FunFam" id="1.20.1250.20:FF:000196">
    <property type="entry name" value="MFS toxin efflux pump (AflT)"/>
    <property type="match status" value="1"/>
</dbReference>
<feature type="transmembrane region" description="Helical" evidence="5">
    <location>
        <begin position="465"/>
        <end position="487"/>
    </location>
</feature>
<dbReference type="CDD" id="cd17502">
    <property type="entry name" value="MFS_Azr1_MDR_like"/>
    <property type="match status" value="1"/>
</dbReference>
<evidence type="ECO:0000256" key="5">
    <source>
        <dbReference type="SAM" id="Phobius"/>
    </source>
</evidence>
<dbReference type="PANTHER" id="PTHR23501">
    <property type="entry name" value="MAJOR FACILITATOR SUPERFAMILY"/>
    <property type="match status" value="1"/>
</dbReference>
<feature type="transmembrane region" description="Helical" evidence="5">
    <location>
        <begin position="132"/>
        <end position="153"/>
    </location>
</feature>
<dbReference type="InterPro" id="IPR011701">
    <property type="entry name" value="MFS"/>
</dbReference>